<dbReference type="EMBL" id="JANPWB010000005">
    <property type="protein sequence ID" value="KAJ1190476.1"/>
    <property type="molecule type" value="Genomic_DNA"/>
</dbReference>
<evidence type="ECO:0000256" key="1">
    <source>
        <dbReference type="SAM" id="MobiDB-lite"/>
    </source>
</evidence>
<sequence>MAYDGGRLIPELRAGPLFYPDYHTAGRPTTTQLTTGRLPQNRLSWRIAYAACKLEEQGRPEGFVATAAHACGAQLTRRPRRGGGAAVTMTPAVGIRKEEPGNPCDCWAYSIPGRGARLLQSVCWGLGRRRGDPVRVLGRPLDYEARLRRRLGEGDRKVWCLSGGARHNDPDPRGGLAQGTMRIVSPPQRTPQI</sequence>
<dbReference type="AlphaFoldDB" id="A0AAV7UPG8"/>
<name>A0AAV7UPG8_PLEWA</name>
<proteinExistence type="predicted"/>
<dbReference type="Proteomes" id="UP001066276">
    <property type="component" value="Chromosome 3_1"/>
</dbReference>
<organism evidence="2 3">
    <name type="scientific">Pleurodeles waltl</name>
    <name type="common">Iberian ribbed newt</name>
    <dbReference type="NCBI Taxonomy" id="8319"/>
    <lineage>
        <taxon>Eukaryota</taxon>
        <taxon>Metazoa</taxon>
        <taxon>Chordata</taxon>
        <taxon>Craniata</taxon>
        <taxon>Vertebrata</taxon>
        <taxon>Euteleostomi</taxon>
        <taxon>Amphibia</taxon>
        <taxon>Batrachia</taxon>
        <taxon>Caudata</taxon>
        <taxon>Salamandroidea</taxon>
        <taxon>Salamandridae</taxon>
        <taxon>Pleurodelinae</taxon>
        <taxon>Pleurodeles</taxon>
    </lineage>
</organism>
<evidence type="ECO:0000313" key="3">
    <source>
        <dbReference type="Proteomes" id="UP001066276"/>
    </source>
</evidence>
<evidence type="ECO:0000313" key="2">
    <source>
        <dbReference type="EMBL" id="KAJ1190476.1"/>
    </source>
</evidence>
<gene>
    <name evidence="2" type="ORF">NDU88_007214</name>
</gene>
<reference evidence="2" key="1">
    <citation type="journal article" date="2022" name="bioRxiv">
        <title>Sequencing and chromosome-scale assembly of the giantPleurodeles waltlgenome.</title>
        <authorList>
            <person name="Brown T."/>
            <person name="Elewa A."/>
            <person name="Iarovenko S."/>
            <person name="Subramanian E."/>
            <person name="Araus A.J."/>
            <person name="Petzold A."/>
            <person name="Susuki M."/>
            <person name="Suzuki K.-i.T."/>
            <person name="Hayashi T."/>
            <person name="Toyoda A."/>
            <person name="Oliveira C."/>
            <person name="Osipova E."/>
            <person name="Leigh N.D."/>
            <person name="Simon A."/>
            <person name="Yun M.H."/>
        </authorList>
    </citation>
    <scope>NUCLEOTIDE SEQUENCE</scope>
    <source>
        <strain evidence="2">20211129_DDA</strain>
        <tissue evidence="2">Liver</tissue>
    </source>
</reference>
<keyword evidence="3" id="KW-1185">Reference proteome</keyword>
<comment type="caution">
    <text evidence="2">The sequence shown here is derived from an EMBL/GenBank/DDBJ whole genome shotgun (WGS) entry which is preliminary data.</text>
</comment>
<protein>
    <submittedName>
        <fullName evidence="2">Uncharacterized protein</fullName>
    </submittedName>
</protein>
<feature type="region of interest" description="Disordered" evidence="1">
    <location>
        <begin position="169"/>
        <end position="193"/>
    </location>
</feature>
<accession>A0AAV7UPG8</accession>